<keyword evidence="2" id="KW-1185">Reference proteome</keyword>
<reference evidence="1 2" key="1">
    <citation type="submission" date="2022-11" db="EMBL/GenBank/DDBJ databases">
        <title>Minimal conservation of predation-associated metabolite biosynthetic gene clusters underscores biosynthetic potential of Myxococcota including descriptions for ten novel species: Archangium lansinium sp. nov., Myxococcus landrumus sp. nov., Nannocystis bai.</title>
        <authorList>
            <person name="Ahearne A."/>
            <person name="Stevens C."/>
            <person name="Dowd S."/>
        </authorList>
    </citation>
    <scope>NUCLEOTIDE SEQUENCE [LARGE SCALE GENOMIC DNA]</scope>
    <source>
        <strain evidence="1 2">NCELM</strain>
    </source>
</reference>
<dbReference type="RefSeq" id="WP_271995061.1">
    <property type="nucleotide sequence ID" value="NZ_JAQNDN010000001.1"/>
</dbReference>
<evidence type="ECO:0008006" key="3">
    <source>
        <dbReference type="Google" id="ProtNLM"/>
    </source>
</evidence>
<dbReference type="Proteomes" id="UP001217838">
    <property type="component" value="Unassembled WGS sequence"/>
</dbReference>
<dbReference type="InterPro" id="IPR027417">
    <property type="entry name" value="P-loop_NTPase"/>
</dbReference>
<evidence type="ECO:0000313" key="1">
    <source>
        <dbReference type="EMBL" id="MDC0667141.1"/>
    </source>
</evidence>
<gene>
    <name evidence="1" type="ORF">POL58_05300</name>
</gene>
<name>A0ABT5AZ81_9BACT</name>
<dbReference type="EMBL" id="JAQNDN010000001">
    <property type="protein sequence ID" value="MDC0667141.1"/>
    <property type="molecule type" value="Genomic_DNA"/>
</dbReference>
<evidence type="ECO:0000313" key="2">
    <source>
        <dbReference type="Proteomes" id="UP001217838"/>
    </source>
</evidence>
<proteinExistence type="predicted"/>
<comment type="caution">
    <text evidence="1">The sequence shown here is derived from an EMBL/GenBank/DDBJ whole genome shotgun (WGS) entry which is preliminary data.</text>
</comment>
<protein>
    <recommendedName>
        <fullName evidence="3">AAA domain-containing protein</fullName>
    </recommendedName>
</protein>
<dbReference type="Gene3D" id="3.40.50.300">
    <property type="entry name" value="P-loop containing nucleotide triphosphate hydrolases"/>
    <property type="match status" value="1"/>
</dbReference>
<organism evidence="1 2">
    <name type="scientific">Nannocystis radixulma</name>
    <dbReference type="NCBI Taxonomy" id="2995305"/>
    <lineage>
        <taxon>Bacteria</taxon>
        <taxon>Pseudomonadati</taxon>
        <taxon>Myxococcota</taxon>
        <taxon>Polyangia</taxon>
        <taxon>Nannocystales</taxon>
        <taxon>Nannocystaceae</taxon>
        <taxon>Nannocystis</taxon>
    </lineage>
</organism>
<sequence>MITDLKLFYRHLEGASLDDLGQTNIIVGPNNAGKTSLFRGIITLAREQAKANQAFVSIACTPDLPIRGGAWEFRNFGPLTTQAVPLLDIGPSNMKT</sequence>
<accession>A0ABT5AZ81</accession>
<dbReference type="SUPFAM" id="SSF52540">
    <property type="entry name" value="P-loop containing nucleoside triphosphate hydrolases"/>
    <property type="match status" value="1"/>
</dbReference>